<feature type="transmembrane region" description="Helical" evidence="1">
    <location>
        <begin position="472"/>
        <end position="489"/>
    </location>
</feature>
<evidence type="ECO:0000313" key="3">
    <source>
        <dbReference type="Proteomes" id="UP000179284"/>
    </source>
</evidence>
<feature type="transmembrane region" description="Helical" evidence="1">
    <location>
        <begin position="227"/>
        <end position="243"/>
    </location>
</feature>
<keyword evidence="1" id="KW-0812">Transmembrane</keyword>
<proteinExistence type="predicted"/>
<dbReference type="KEGG" id="bhu:bhn_I0483"/>
<organism evidence="2 3">
    <name type="scientific">Butyrivibrio hungatei</name>
    <dbReference type="NCBI Taxonomy" id="185008"/>
    <lineage>
        <taxon>Bacteria</taxon>
        <taxon>Bacillati</taxon>
        <taxon>Bacillota</taxon>
        <taxon>Clostridia</taxon>
        <taxon>Lachnospirales</taxon>
        <taxon>Lachnospiraceae</taxon>
        <taxon>Butyrivibrio</taxon>
    </lineage>
</organism>
<evidence type="ECO:0008006" key="4">
    <source>
        <dbReference type="Google" id="ProtNLM"/>
    </source>
</evidence>
<feature type="transmembrane region" description="Helical" evidence="1">
    <location>
        <begin position="255"/>
        <end position="281"/>
    </location>
</feature>
<protein>
    <recommendedName>
        <fullName evidence="4">Dolichyl-phosphate-mannose-protein mannosyltransferase</fullName>
    </recommendedName>
</protein>
<feature type="transmembrane region" description="Helical" evidence="1">
    <location>
        <begin position="198"/>
        <end position="221"/>
    </location>
</feature>
<name>A0A1D9NYU2_9FIRM</name>
<dbReference type="EMBL" id="CP017831">
    <property type="protein sequence ID" value="AOZ95517.1"/>
    <property type="molecule type" value="Genomic_DNA"/>
</dbReference>
<keyword evidence="3" id="KW-1185">Reference proteome</keyword>
<dbReference type="AlphaFoldDB" id="A0A1D9NYU2"/>
<keyword evidence="1" id="KW-1133">Transmembrane helix</keyword>
<evidence type="ECO:0000313" key="2">
    <source>
        <dbReference type="EMBL" id="AOZ95517.1"/>
    </source>
</evidence>
<dbReference type="Proteomes" id="UP000179284">
    <property type="component" value="Chromosome I"/>
</dbReference>
<keyword evidence="1" id="KW-0472">Membrane</keyword>
<evidence type="ECO:0000256" key="1">
    <source>
        <dbReference type="SAM" id="Phobius"/>
    </source>
</evidence>
<feature type="transmembrane region" description="Helical" evidence="1">
    <location>
        <begin position="380"/>
        <end position="399"/>
    </location>
</feature>
<reference evidence="3" key="1">
    <citation type="submission" date="2016-10" db="EMBL/GenBank/DDBJ databases">
        <title>The complete genome sequence of the rumen bacterium Butyrivibrio hungatei MB2003.</title>
        <authorList>
            <person name="Palevich N."/>
            <person name="Kelly W.J."/>
            <person name="Leahy S.C."/>
            <person name="Altermann E."/>
            <person name="Rakonjac J."/>
            <person name="Attwood G.T."/>
        </authorList>
    </citation>
    <scope>NUCLEOTIDE SEQUENCE [LARGE SCALE GENOMIC DNA]</scope>
    <source>
        <strain evidence="3">MB2003</strain>
    </source>
</reference>
<gene>
    <name evidence="2" type="ORF">bhn_I0483</name>
</gene>
<sequence length="622" mass="70580">MILISALVPLLYVCFINGAYAIFFRKRYAESLAPAFFVSIILMLFSGMLFGSMTLGILISVILALAVYVTEIISAKAIGPLFEKAKSFSSEGLMVIAVYLFVYVINYGKHYHSPDEFTHWGVFLRETFRLDALYVTSPIGIVHKDYVPAITLFEALWCKLSFRLSEANAYRGMQMLQMSMLLPMICNRYSKDDSYKKLIGCIKAFVTFSIPLFLTGLMFYHTIYQDYIYGVLVFFCMWIIVTGDNSRHELFELTLAITILLMAKMTALAFLPMIVIFYVVYSLFYMDKVAGRNSVLQTLLQSVIVTAIPLIVWKIYNVFSGKYIGGNTAIGAGGQSYGGHNLGTLIKVFSHNGSIAYQNDVEKSYIDAIFSRGLVGNVPYAQIVVIIVALLLAFSFWGVEKCYARKVRITSLWILLAGLSYGLLMYYLYMTGFSEYEARQLASYDRYMGTFVVTAIFLALGVVFYFTKTSILVIKMLGVVLLSNIIFFGNCEQILPGNLTDSEVLYNQEAEHLKNSVPEDAKVAVIIKNEMAIAEDVLTFYSFPITIGVAYPNDVKDDLNRFSYDYSDEELAEFISEYDYVYFMNIDEKFIDRYSDIFEKPEDVKRGEIYQVTYEGGKIVTY</sequence>
<accession>A0A1D9NYU2</accession>
<feature type="transmembrane region" description="Helical" evidence="1">
    <location>
        <begin position="88"/>
        <end position="105"/>
    </location>
</feature>
<feature type="transmembrane region" description="Helical" evidence="1">
    <location>
        <begin position="411"/>
        <end position="429"/>
    </location>
</feature>
<feature type="transmembrane region" description="Helical" evidence="1">
    <location>
        <begin position="449"/>
        <end position="467"/>
    </location>
</feature>
<feature type="transmembrane region" description="Helical" evidence="1">
    <location>
        <begin position="35"/>
        <end position="68"/>
    </location>
</feature>
<feature type="transmembrane region" description="Helical" evidence="1">
    <location>
        <begin position="6"/>
        <end position="23"/>
    </location>
</feature>